<name>A0A9X9QX00_NEISU</name>
<protein>
    <submittedName>
        <fullName evidence="1">Uncharacterized protein</fullName>
    </submittedName>
</protein>
<dbReference type="EMBL" id="CABFLZ010000005">
    <property type="protein sequence ID" value="VTY03207.1"/>
    <property type="molecule type" value="Genomic_DNA"/>
</dbReference>
<dbReference type="Proteomes" id="UP000626795">
    <property type="component" value="Unassembled WGS sequence"/>
</dbReference>
<dbReference type="AlphaFoldDB" id="A0A9X9QX00"/>
<gene>
    <name evidence="1" type="ORF">ONOEEDHL_01814</name>
</gene>
<comment type="caution">
    <text evidence="1">The sequence shown here is derived from an EMBL/GenBank/DDBJ whole genome shotgun (WGS) entry which is preliminary data.</text>
</comment>
<reference evidence="1" key="1">
    <citation type="submission" date="2019-05" db="EMBL/GenBank/DDBJ databases">
        <authorList>
            <person name="Hibberd M."/>
        </authorList>
    </citation>
    <scope>NUCLEOTIDE SEQUENCE</scope>
    <source>
        <strain evidence="1">Neisseria_subflava_BgEED23</strain>
    </source>
</reference>
<evidence type="ECO:0000313" key="1">
    <source>
        <dbReference type="EMBL" id="VTY03207.1"/>
    </source>
</evidence>
<accession>A0A9X9QX00</accession>
<keyword evidence="2" id="KW-1185">Reference proteome</keyword>
<proteinExistence type="predicted"/>
<evidence type="ECO:0000313" key="2">
    <source>
        <dbReference type="Proteomes" id="UP000626795"/>
    </source>
</evidence>
<sequence length="146" mass="17246">MKTNPEKDQELVTSINQEHNGKFLELVRLVKYWNSKAFDRKANIESSYLLEVMLANYYSSREYVYDIEFEFEKSLKYLRKNISNTVDDPKDIEGDLNNLSKEEKKNLVLRIDNDLKNIEDAKKVSAAQSFEYWKKVLGNEFPNYGD</sequence>
<organism evidence="1 2">
    <name type="scientific">Neisseria subflava</name>
    <dbReference type="NCBI Taxonomy" id="28449"/>
    <lineage>
        <taxon>Bacteria</taxon>
        <taxon>Pseudomonadati</taxon>
        <taxon>Pseudomonadota</taxon>
        <taxon>Betaproteobacteria</taxon>
        <taxon>Neisseriales</taxon>
        <taxon>Neisseriaceae</taxon>
        <taxon>Neisseria</taxon>
    </lineage>
</organism>